<dbReference type="InterPro" id="IPR003838">
    <property type="entry name" value="ABC3_permease_C"/>
</dbReference>
<evidence type="ECO:0000313" key="12">
    <source>
        <dbReference type="Proteomes" id="UP000331127"/>
    </source>
</evidence>
<organism evidence="11 12">
    <name type="scientific">Acrocarpospora macrocephala</name>
    <dbReference type="NCBI Taxonomy" id="150177"/>
    <lineage>
        <taxon>Bacteria</taxon>
        <taxon>Bacillati</taxon>
        <taxon>Actinomycetota</taxon>
        <taxon>Actinomycetes</taxon>
        <taxon>Streptosporangiales</taxon>
        <taxon>Streptosporangiaceae</taxon>
        <taxon>Acrocarpospora</taxon>
    </lineage>
</organism>
<gene>
    <name evidence="11" type="ORF">Amac_042420</name>
</gene>
<sequence length="784" mass="81312">MTATWLRLELRRRRRSLAVLALLIALAAGTVLAAVAGARRAADAVDRLWAHTLPADLNVLPNQPGFDWDRIRALPEVEAVGVYTVAGFSVEGGEGWFAPMDTEYGRTVERPVLLAGRMYDPARADEAVITPELAERTGKGVGDPIGVRLYTPEQAKARFSADVGPPAGPEVSLRIVGIVRSTWFRDDIDRPGYLHPSLAFLTAHRASLMVDGKSYANALVRLKGGIGALPAFRKSLAAVSGRHDIGIWDMAQYYARHDREVAAFGAAALLSFGLAALAAALVLIGQSIVRYTTATVSDLLVLRPVGLSPAQTVRAATAGPVVAALAGAVGGCAVAYLASAWLPFGSAARREPEPGPHADPLVLLAGGAAVPLLVMVGAAVAAFAATQGPARRSGSTVARWAARSGLPVPVAVGFRFALEPGRGRSAVPVRPALLGAIIGVHGVLAAFTFAAGVSATDPAKFGMIHQLVVPVGADDPGPGVVAAVVTALRADPAVAGVTDARLAVAESGRTSVTLYTHQPDALPIVLREGRTVTGDGEVVLAPKSARDLGVGPGDRVTLTGQRGRSTFLVSGIGFVPEASHNDYATGGWVSDPAYERLFEVSKDRGILVGLRAGVDAHAAAAGLTAAASAAAGMEVPLVPQDPPFQLAEIKENAALPHYLGAFLAVLGVSAVGHALATAVRHRRHDVAVMRSLGLTRRQARGIVVTQASVLAVIGLLAGVPLGVAFGRVLWRIVADTTPLLYQPPVAVWALILIGPAVLFIANLLAAWPGHLAARLRVGHVLRAE</sequence>
<proteinExistence type="inferred from homology"/>
<dbReference type="GO" id="GO:0005886">
    <property type="term" value="C:plasma membrane"/>
    <property type="evidence" value="ECO:0007669"/>
    <property type="project" value="UniProtKB-SubCell"/>
</dbReference>
<dbReference type="PANTHER" id="PTHR30572:SF4">
    <property type="entry name" value="ABC TRANSPORTER PERMEASE YTRF"/>
    <property type="match status" value="1"/>
</dbReference>
<reference evidence="11 12" key="1">
    <citation type="submission" date="2019-10" db="EMBL/GenBank/DDBJ databases">
        <title>Whole genome shotgun sequence of Acrocarpospora macrocephala NBRC 16266.</title>
        <authorList>
            <person name="Ichikawa N."/>
            <person name="Kimura A."/>
            <person name="Kitahashi Y."/>
            <person name="Komaki H."/>
            <person name="Oguchi A."/>
        </authorList>
    </citation>
    <scope>NUCLEOTIDE SEQUENCE [LARGE SCALE GENOMIC DNA]</scope>
    <source>
        <strain evidence="11 12">NBRC 16266</strain>
    </source>
</reference>
<dbReference type="InterPro" id="IPR025857">
    <property type="entry name" value="MacB_PCD"/>
</dbReference>
<keyword evidence="3 7" id="KW-0812">Transmembrane</keyword>
<keyword evidence="5 7" id="KW-0472">Membrane</keyword>
<keyword evidence="12" id="KW-1185">Reference proteome</keyword>
<protein>
    <recommendedName>
        <fullName evidence="13">ABC3 transporter permease protein domain-containing protein</fullName>
    </recommendedName>
</protein>
<evidence type="ECO:0000256" key="5">
    <source>
        <dbReference type="ARBA" id="ARBA00023136"/>
    </source>
</evidence>
<accession>A0A5M3WMY9</accession>
<feature type="transmembrane region" description="Helical" evidence="7">
    <location>
        <begin position="321"/>
        <end position="342"/>
    </location>
</feature>
<evidence type="ECO:0000259" key="10">
    <source>
        <dbReference type="Pfam" id="PF12704"/>
    </source>
</evidence>
<keyword evidence="4 7" id="KW-1133">Transmembrane helix</keyword>
<dbReference type="InterPro" id="IPR050250">
    <property type="entry name" value="Macrolide_Exporter_MacB"/>
</dbReference>
<keyword evidence="8" id="KW-0732">Signal</keyword>
<evidence type="ECO:0000256" key="1">
    <source>
        <dbReference type="ARBA" id="ARBA00004651"/>
    </source>
</evidence>
<comment type="subcellular location">
    <subcellularLocation>
        <location evidence="1">Cell membrane</location>
        <topology evidence="1">Multi-pass membrane protein</topology>
    </subcellularLocation>
</comment>
<evidence type="ECO:0000256" key="3">
    <source>
        <dbReference type="ARBA" id="ARBA00022692"/>
    </source>
</evidence>
<evidence type="ECO:0000259" key="9">
    <source>
        <dbReference type="Pfam" id="PF02687"/>
    </source>
</evidence>
<comment type="similarity">
    <text evidence="6">Belongs to the ABC-4 integral membrane protein family.</text>
</comment>
<dbReference type="PANTHER" id="PTHR30572">
    <property type="entry name" value="MEMBRANE COMPONENT OF TRANSPORTER-RELATED"/>
    <property type="match status" value="1"/>
</dbReference>
<evidence type="ECO:0000313" key="11">
    <source>
        <dbReference type="EMBL" id="GES10645.1"/>
    </source>
</evidence>
<dbReference type="GO" id="GO:0022857">
    <property type="term" value="F:transmembrane transporter activity"/>
    <property type="evidence" value="ECO:0007669"/>
    <property type="project" value="TreeGrafter"/>
</dbReference>
<dbReference type="Proteomes" id="UP000331127">
    <property type="component" value="Unassembled WGS sequence"/>
</dbReference>
<evidence type="ECO:0000256" key="2">
    <source>
        <dbReference type="ARBA" id="ARBA00022475"/>
    </source>
</evidence>
<feature type="domain" description="ABC3 transporter permease C-terminal" evidence="9">
    <location>
        <begin position="660"/>
        <end position="767"/>
    </location>
</feature>
<dbReference type="OrthoDB" id="3543912at2"/>
<comment type="caution">
    <text evidence="11">The sequence shown here is derived from an EMBL/GenBank/DDBJ whole genome shotgun (WGS) entry which is preliminary data.</text>
</comment>
<feature type="domain" description="MacB-like periplasmic core" evidence="10">
    <location>
        <begin position="432"/>
        <end position="625"/>
    </location>
</feature>
<dbReference type="Pfam" id="PF12704">
    <property type="entry name" value="MacB_PCD"/>
    <property type="match status" value="1"/>
</dbReference>
<name>A0A5M3WMY9_9ACTN</name>
<feature type="transmembrane region" description="Helical" evidence="7">
    <location>
        <begin position="745"/>
        <end position="767"/>
    </location>
</feature>
<feature type="signal peptide" evidence="8">
    <location>
        <begin position="1"/>
        <end position="33"/>
    </location>
</feature>
<evidence type="ECO:0000256" key="8">
    <source>
        <dbReference type="SAM" id="SignalP"/>
    </source>
</evidence>
<dbReference type="AlphaFoldDB" id="A0A5M3WMY9"/>
<evidence type="ECO:0000256" key="6">
    <source>
        <dbReference type="ARBA" id="ARBA00038076"/>
    </source>
</evidence>
<keyword evidence="2" id="KW-1003">Cell membrane</keyword>
<feature type="transmembrane region" description="Helical" evidence="7">
    <location>
        <begin position="658"/>
        <end position="680"/>
    </location>
</feature>
<dbReference type="Pfam" id="PF02687">
    <property type="entry name" value="FtsX"/>
    <property type="match status" value="1"/>
</dbReference>
<evidence type="ECO:0000256" key="7">
    <source>
        <dbReference type="SAM" id="Phobius"/>
    </source>
</evidence>
<evidence type="ECO:0008006" key="13">
    <source>
        <dbReference type="Google" id="ProtNLM"/>
    </source>
</evidence>
<dbReference type="EMBL" id="BLAE01000023">
    <property type="protein sequence ID" value="GES10645.1"/>
    <property type="molecule type" value="Genomic_DNA"/>
</dbReference>
<feature type="transmembrane region" description="Helical" evidence="7">
    <location>
        <begin position="362"/>
        <end position="385"/>
    </location>
</feature>
<dbReference type="RefSeq" id="WP_155356070.1">
    <property type="nucleotide sequence ID" value="NZ_BAAAHL010000037.1"/>
</dbReference>
<feature type="transmembrane region" description="Helical" evidence="7">
    <location>
        <begin position="261"/>
        <end position="284"/>
    </location>
</feature>
<feature type="transmembrane region" description="Helical" evidence="7">
    <location>
        <begin position="701"/>
        <end position="725"/>
    </location>
</feature>
<evidence type="ECO:0000256" key="4">
    <source>
        <dbReference type="ARBA" id="ARBA00022989"/>
    </source>
</evidence>
<feature type="transmembrane region" description="Helical" evidence="7">
    <location>
        <begin position="432"/>
        <end position="453"/>
    </location>
</feature>
<feature type="chain" id="PRO_5024418006" description="ABC3 transporter permease protein domain-containing protein" evidence="8">
    <location>
        <begin position="34"/>
        <end position="784"/>
    </location>
</feature>